<proteinExistence type="predicted"/>
<organism evidence="1">
    <name type="scientific">Arundo donax</name>
    <name type="common">Giant reed</name>
    <name type="synonym">Donax arundinaceus</name>
    <dbReference type="NCBI Taxonomy" id="35708"/>
    <lineage>
        <taxon>Eukaryota</taxon>
        <taxon>Viridiplantae</taxon>
        <taxon>Streptophyta</taxon>
        <taxon>Embryophyta</taxon>
        <taxon>Tracheophyta</taxon>
        <taxon>Spermatophyta</taxon>
        <taxon>Magnoliopsida</taxon>
        <taxon>Liliopsida</taxon>
        <taxon>Poales</taxon>
        <taxon>Poaceae</taxon>
        <taxon>PACMAD clade</taxon>
        <taxon>Arundinoideae</taxon>
        <taxon>Arundineae</taxon>
        <taxon>Arundo</taxon>
    </lineage>
</organism>
<reference evidence="1" key="1">
    <citation type="submission" date="2014-09" db="EMBL/GenBank/DDBJ databases">
        <authorList>
            <person name="Magalhaes I.L.F."/>
            <person name="Oliveira U."/>
            <person name="Santos F.R."/>
            <person name="Vidigal T.H.D.A."/>
            <person name="Brescovit A.D."/>
            <person name="Santos A.J."/>
        </authorList>
    </citation>
    <scope>NUCLEOTIDE SEQUENCE</scope>
    <source>
        <tissue evidence="1">Shoot tissue taken approximately 20 cm above the soil surface</tissue>
    </source>
</reference>
<dbReference type="AlphaFoldDB" id="A0A0A8ZZ15"/>
<name>A0A0A8ZZ15_ARUDO</name>
<evidence type="ECO:0000313" key="1">
    <source>
        <dbReference type="EMBL" id="JAD40032.1"/>
    </source>
</evidence>
<reference evidence="1" key="2">
    <citation type="journal article" date="2015" name="Data Brief">
        <title>Shoot transcriptome of the giant reed, Arundo donax.</title>
        <authorList>
            <person name="Barrero R.A."/>
            <person name="Guerrero F.D."/>
            <person name="Moolhuijzen P."/>
            <person name="Goolsby J.A."/>
            <person name="Tidwell J."/>
            <person name="Bellgard S.E."/>
            <person name="Bellgard M.I."/>
        </authorList>
    </citation>
    <scope>NUCLEOTIDE SEQUENCE</scope>
    <source>
        <tissue evidence="1">Shoot tissue taken approximately 20 cm above the soil surface</tissue>
    </source>
</reference>
<dbReference type="EMBL" id="GBRH01257863">
    <property type="protein sequence ID" value="JAD40032.1"/>
    <property type="molecule type" value="Transcribed_RNA"/>
</dbReference>
<protein>
    <submittedName>
        <fullName evidence="1">Uncharacterized protein</fullName>
    </submittedName>
</protein>
<accession>A0A0A8ZZ15</accession>
<sequence>MKSKRPMRRISCGRACALDKLFTKIRNYLATKYSDLEIQRISNGTSRPTKRNKAS</sequence>